<keyword evidence="3" id="KW-1185">Reference proteome</keyword>
<proteinExistence type="predicted"/>
<dbReference type="AlphaFoldDB" id="A0AB34JZZ1"/>
<protein>
    <submittedName>
        <fullName evidence="2">Uncharacterized protein</fullName>
    </submittedName>
</protein>
<comment type="caution">
    <text evidence="2">The sequence shown here is derived from an EMBL/GenBank/DDBJ whole genome shotgun (WGS) entry which is preliminary data.</text>
</comment>
<sequence>MSEADSLLKRKLIAMLAEDSSDAEADSEDSEDEVADAPPPTLDDPAFGVGSSEGAGVLCAVERALQIASEELDALRRDCRVAFALGSSNWLDADATPRCTLERIALSLFTAHTRGLAYERSCSGAEWWAQVRESGHPDEAIELHWDVDEYCCDTQNVNVHPRVSNVLYLTDEGAPTLVLQKRAPRSNADLAKETYGTIDEGCISWPSVGKLLAFDGRLLHGTLPLAPAAREGLARVTLLVNIWLGHRPRAIEPLPASLAASMSQRGAACAAPPFILPRTVWCATNWLTLATPRSGTDEAAMDSFIRRVQETQTPLPSRVVDADSSQEGLPCLWSYATALSKK</sequence>
<evidence type="ECO:0000313" key="2">
    <source>
        <dbReference type="EMBL" id="KAL1526231.1"/>
    </source>
</evidence>
<feature type="compositionally biased region" description="Acidic residues" evidence="1">
    <location>
        <begin position="19"/>
        <end position="35"/>
    </location>
</feature>
<gene>
    <name evidence="2" type="ORF">AB1Y20_014954</name>
</gene>
<organism evidence="2 3">
    <name type="scientific">Prymnesium parvum</name>
    <name type="common">Toxic golden alga</name>
    <dbReference type="NCBI Taxonomy" id="97485"/>
    <lineage>
        <taxon>Eukaryota</taxon>
        <taxon>Haptista</taxon>
        <taxon>Haptophyta</taxon>
        <taxon>Prymnesiophyceae</taxon>
        <taxon>Prymnesiales</taxon>
        <taxon>Prymnesiaceae</taxon>
        <taxon>Prymnesium</taxon>
    </lineage>
</organism>
<name>A0AB34JZZ1_PRYPA</name>
<dbReference type="EMBL" id="JBGBPQ010000003">
    <property type="protein sequence ID" value="KAL1526231.1"/>
    <property type="molecule type" value="Genomic_DNA"/>
</dbReference>
<evidence type="ECO:0000256" key="1">
    <source>
        <dbReference type="SAM" id="MobiDB-lite"/>
    </source>
</evidence>
<accession>A0AB34JZZ1</accession>
<reference evidence="2 3" key="1">
    <citation type="journal article" date="2024" name="Science">
        <title>Giant polyketide synthase enzymes in the biosynthesis of giant marine polyether toxins.</title>
        <authorList>
            <person name="Fallon T.R."/>
            <person name="Shende V.V."/>
            <person name="Wierzbicki I.H."/>
            <person name="Pendleton A.L."/>
            <person name="Watervoot N.F."/>
            <person name="Auber R.P."/>
            <person name="Gonzalez D.J."/>
            <person name="Wisecaver J.H."/>
            <person name="Moore B.S."/>
        </authorList>
    </citation>
    <scope>NUCLEOTIDE SEQUENCE [LARGE SCALE GENOMIC DNA]</scope>
    <source>
        <strain evidence="2 3">12B1</strain>
    </source>
</reference>
<feature type="region of interest" description="Disordered" evidence="1">
    <location>
        <begin position="19"/>
        <end position="47"/>
    </location>
</feature>
<evidence type="ECO:0000313" key="3">
    <source>
        <dbReference type="Proteomes" id="UP001515480"/>
    </source>
</evidence>
<dbReference type="Proteomes" id="UP001515480">
    <property type="component" value="Unassembled WGS sequence"/>
</dbReference>